<keyword evidence="8" id="KW-0326">Glycosidase</keyword>
<sequence>MGPSPAGDTGRAALAQAAWVGTPIRGTAMVGVPAPLMRLNFTLAARPRHATLWITALGVYEAELDGQRLGVDLLQPGWTDYGHRVHVQRHDLAARLDAGDHTLGAVLGDGWYAGRVAHLDRGQLWGQRPALRAALVLDEADGRVRVLTTRPPAANGGKGDGWRWAEGPIRAADLIDGEHHDALREVPGWSTPGGGGSASWCPVEAIRPPVEPERIFDNPAPPVRVVAELTPVAAPRKVAAGHGREAWAFDFGQNFTGKTRLRVRGPAGLAVRIRFAEALDPAGNLDVSNLRSARATDGYVLRGDPAGETWTPRFTFHGFRYAEVSWGIPRHAAAGTGGADPPDAGSLTGLVMANDMPRTGTFQTGHTLLQRLHENIGWGLLSNFLEVPTDCPQRDERLGWTGDIQVFAPTATFHRDVSGFLTKWMRDVGDAQLREGPQAGAVPAVVPNVLDREDGGPGWSDAAVTVPWAAYRAYGDKARLAESWDLARRWIDFQRRTSEGGFRDPAAHGIFGGFGDWLALDGDAASPLSSGTPRPLIAAAFFANALDVFGRVAGVLGHEAERAEAAADATAARAAFARRYLRGARLTARSQTAHLLALGFGLVPEAARPAVFADLLDLLAERDHHLATGFLGTPLLCPVLEAGGRTDLAVDLLLKETYPSWLYPVTLGATTMWERWNSWHPERGFVDLTMNSLNHYAYGAVGDWIYRRVGGLDFAHGEAGPRLRVRPWPDRRLAHATTTLHTPRGRAEVVWRVDGDHAAVRCVVPEGCPAVAVGEGGAERELAPGRHAFRVPLPRRG</sequence>
<dbReference type="PANTHER" id="PTHR33307:SF6">
    <property type="entry name" value="ALPHA-RHAMNOSIDASE (EUROFUNG)-RELATED"/>
    <property type="match status" value="1"/>
</dbReference>
<feature type="domain" description="Bacterial alpha-L-rhamnosidase N-terminal" evidence="5">
    <location>
        <begin position="46"/>
        <end position="226"/>
    </location>
</feature>
<evidence type="ECO:0000313" key="8">
    <source>
        <dbReference type="EMBL" id="BAM03802.1"/>
    </source>
</evidence>
<dbReference type="EMBL" id="AP012338">
    <property type="protein sequence ID" value="BAM03802.1"/>
    <property type="molecule type" value="Genomic_DNA"/>
</dbReference>
<dbReference type="InterPro" id="IPR008928">
    <property type="entry name" value="6-hairpin_glycosidase_sf"/>
</dbReference>
<dbReference type="Gene3D" id="1.50.10.10">
    <property type="match status" value="1"/>
</dbReference>
<dbReference type="KEGG" id="phm:PSMK_16430"/>
<evidence type="ECO:0000259" key="4">
    <source>
        <dbReference type="Pfam" id="PF05592"/>
    </source>
</evidence>
<gene>
    <name evidence="8" type="ordered locus">PSMK_16430</name>
</gene>
<dbReference type="Proteomes" id="UP000007881">
    <property type="component" value="Chromosome"/>
</dbReference>
<evidence type="ECO:0000256" key="2">
    <source>
        <dbReference type="ARBA" id="ARBA00012652"/>
    </source>
</evidence>
<feature type="domain" description="Alpha-L-rhamnosidase six-hairpin glycosidase" evidence="6">
    <location>
        <begin position="358"/>
        <end position="709"/>
    </location>
</feature>
<dbReference type="InterPro" id="IPR035398">
    <property type="entry name" value="Bac_rhamnosid_C"/>
</dbReference>
<keyword evidence="3 8" id="KW-0378">Hydrolase</keyword>
<dbReference type="PATRIC" id="fig|1142394.8.peg.1690"/>
<dbReference type="InterPro" id="IPR008902">
    <property type="entry name" value="Rhamnosid_concanavalin"/>
</dbReference>
<organism evidence="8 9">
    <name type="scientific">Phycisphaera mikurensis (strain NBRC 102666 / KCTC 22515 / FYK2301M01)</name>
    <dbReference type="NCBI Taxonomy" id="1142394"/>
    <lineage>
        <taxon>Bacteria</taxon>
        <taxon>Pseudomonadati</taxon>
        <taxon>Planctomycetota</taxon>
        <taxon>Phycisphaerae</taxon>
        <taxon>Phycisphaerales</taxon>
        <taxon>Phycisphaeraceae</taxon>
        <taxon>Phycisphaera</taxon>
    </lineage>
</organism>
<proteinExistence type="predicted"/>
<dbReference type="GO" id="GO:0005975">
    <property type="term" value="P:carbohydrate metabolic process"/>
    <property type="evidence" value="ECO:0007669"/>
    <property type="project" value="InterPro"/>
</dbReference>
<evidence type="ECO:0000259" key="5">
    <source>
        <dbReference type="Pfam" id="PF08531"/>
    </source>
</evidence>
<protein>
    <recommendedName>
        <fullName evidence="2">alpha-L-rhamnosidase</fullName>
        <ecNumber evidence="2">3.2.1.40</ecNumber>
    </recommendedName>
</protein>
<feature type="domain" description="Alpha-L-rhamnosidase C-terminal" evidence="7">
    <location>
        <begin position="723"/>
        <end position="770"/>
    </location>
</feature>
<dbReference type="SUPFAM" id="SSF48208">
    <property type="entry name" value="Six-hairpin glycosidases"/>
    <property type="match status" value="1"/>
</dbReference>
<accession>I0IEW4</accession>
<dbReference type="OrthoDB" id="9761045at2"/>
<dbReference type="AlphaFoldDB" id="I0IEW4"/>
<dbReference type="Pfam" id="PF08531">
    <property type="entry name" value="Bac_rhamnosid_N"/>
    <property type="match status" value="1"/>
</dbReference>
<evidence type="ECO:0000313" key="9">
    <source>
        <dbReference type="Proteomes" id="UP000007881"/>
    </source>
</evidence>
<reference evidence="8 9" key="1">
    <citation type="submission" date="2012-02" db="EMBL/GenBank/DDBJ databases">
        <title>Complete genome sequence of Phycisphaera mikurensis NBRC 102666.</title>
        <authorList>
            <person name="Ankai A."/>
            <person name="Hosoyama A."/>
            <person name="Terui Y."/>
            <person name="Sekine M."/>
            <person name="Fukai R."/>
            <person name="Kato Y."/>
            <person name="Nakamura S."/>
            <person name="Yamada-Narita S."/>
            <person name="Kawakoshi A."/>
            <person name="Fukunaga Y."/>
            <person name="Yamazaki S."/>
            <person name="Fujita N."/>
        </authorList>
    </citation>
    <scope>NUCLEOTIDE SEQUENCE [LARGE SCALE GENOMIC DNA]</scope>
    <source>
        <strain evidence="9">NBRC 102666 / KCTC 22515 / FYK2301M01</strain>
    </source>
</reference>
<dbReference type="STRING" id="1142394.PSMK_16430"/>
<dbReference type="EC" id="3.2.1.40" evidence="2"/>
<dbReference type="Pfam" id="PF17389">
    <property type="entry name" value="Bac_rhamnosid6H"/>
    <property type="match status" value="1"/>
</dbReference>
<dbReference type="InterPro" id="IPR013737">
    <property type="entry name" value="Bac_rhamnosid_N"/>
</dbReference>
<dbReference type="RefSeq" id="WP_014437020.1">
    <property type="nucleotide sequence ID" value="NC_017080.1"/>
</dbReference>
<name>I0IEW4_PHYMF</name>
<dbReference type="InterPro" id="IPR012341">
    <property type="entry name" value="6hp_glycosidase-like_sf"/>
</dbReference>
<dbReference type="Pfam" id="PF17390">
    <property type="entry name" value="Bac_rhamnosid_C"/>
    <property type="match status" value="1"/>
</dbReference>
<dbReference type="InterPro" id="IPR016007">
    <property type="entry name" value="Alpha_rhamnosid"/>
</dbReference>
<evidence type="ECO:0000256" key="1">
    <source>
        <dbReference type="ARBA" id="ARBA00001445"/>
    </source>
</evidence>
<evidence type="ECO:0000259" key="7">
    <source>
        <dbReference type="Pfam" id="PF17390"/>
    </source>
</evidence>
<dbReference type="eggNOG" id="COG3408">
    <property type="taxonomic scope" value="Bacteria"/>
</dbReference>
<comment type="catalytic activity">
    <reaction evidence="1">
        <text>Hydrolysis of terminal non-reducing alpha-L-rhamnose residues in alpha-L-rhamnosides.</text>
        <dbReference type="EC" id="3.2.1.40"/>
    </reaction>
</comment>
<feature type="domain" description="Alpha-L-rhamnosidase concanavalin-like" evidence="4">
    <location>
        <begin position="245"/>
        <end position="325"/>
    </location>
</feature>
<evidence type="ECO:0000259" key="6">
    <source>
        <dbReference type="Pfam" id="PF17389"/>
    </source>
</evidence>
<dbReference type="InterPro" id="IPR035396">
    <property type="entry name" value="Bac_rhamnosid6H"/>
</dbReference>
<dbReference type="HOGENOM" id="CLU_002926_0_1_0"/>
<dbReference type="GO" id="GO:0030596">
    <property type="term" value="F:alpha-L-rhamnosidase activity"/>
    <property type="evidence" value="ECO:0007669"/>
    <property type="project" value="UniProtKB-EC"/>
</dbReference>
<dbReference type="Pfam" id="PF05592">
    <property type="entry name" value="Bac_rhamnosid"/>
    <property type="match status" value="1"/>
</dbReference>
<dbReference type="Gene3D" id="2.60.420.10">
    <property type="entry name" value="Maltose phosphorylase, domain 3"/>
    <property type="match status" value="1"/>
</dbReference>
<dbReference type="PANTHER" id="PTHR33307">
    <property type="entry name" value="ALPHA-RHAMNOSIDASE (EUROFUNG)"/>
    <property type="match status" value="1"/>
</dbReference>
<evidence type="ECO:0000256" key="3">
    <source>
        <dbReference type="ARBA" id="ARBA00022801"/>
    </source>
</evidence>
<keyword evidence="9" id="KW-1185">Reference proteome</keyword>
<dbReference type="Gene3D" id="2.60.120.260">
    <property type="entry name" value="Galactose-binding domain-like"/>
    <property type="match status" value="2"/>
</dbReference>